<feature type="transmembrane region" description="Helical" evidence="10">
    <location>
        <begin position="893"/>
        <end position="912"/>
    </location>
</feature>
<feature type="transmembrane region" description="Helical" evidence="10">
    <location>
        <begin position="412"/>
        <end position="433"/>
    </location>
</feature>
<dbReference type="eggNOG" id="KOG2262">
    <property type="taxonomic scope" value="Eukaryota"/>
</dbReference>
<dbReference type="OMA" id="MTFDWAQ"/>
<feature type="compositionally biased region" description="Basic and acidic residues" evidence="9">
    <location>
        <begin position="75"/>
        <end position="120"/>
    </location>
</feature>
<dbReference type="GO" id="GO:0016020">
    <property type="term" value="C:membrane"/>
    <property type="evidence" value="ECO:0007669"/>
    <property type="project" value="UniProtKB-SubCell"/>
</dbReference>
<keyword evidence="4 10" id="KW-0812">Transmembrane</keyword>
<keyword evidence="3" id="KW-0813">Transport</keyword>
<feature type="transmembrane region" description="Helical" evidence="10">
    <location>
        <begin position="770"/>
        <end position="798"/>
    </location>
</feature>
<reference evidence="11 12" key="1">
    <citation type="journal article" date="2013" name="PLoS Genet.">
        <title>The genome and development-dependent transcriptomes of Pyronema confluens: a window into fungal evolution.</title>
        <authorList>
            <person name="Traeger S."/>
            <person name="Altegoer F."/>
            <person name="Freitag M."/>
            <person name="Gabaldon T."/>
            <person name="Kempken F."/>
            <person name="Kumar A."/>
            <person name="Marcet-Houben M."/>
            <person name="Poggeler S."/>
            <person name="Stajich J.E."/>
            <person name="Nowrousian M."/>
        </authorList>
    </citation>
    <scope>NUCLEOTIDE SEQUENCE [LARGE SCALE GENOMIC DNA]</scope>
    <source>
        <strain evidence="12">CBS 100304</strain>
        <tissue evidence="11">Vegetative mycelium</tissue>
    </source>
</reference>
<accession>U4LMJ0</accession>
<dbReference type="InterPro" id="IPR004648">
    <property type="entry name" value="Oligpept_transpt"/>
</dbReference>
<feature type="transmembrane region" description="Helical" evidence="10">
    <location>
        <begin position="513"/>
        <end position="534"/>
    </location>
</feature>
<evidence type="ECO:0000256" key="5">
    <source>
        <dbReference type="ARBA" id="ARBA00022856"/>
    </source>
</evidence>
<dbReference type="GO" id="GO:0035673">
    <property type="term" value="F:oligopeptide transmembrane transporter activity"/>
    <property type="evidence" value="ECO:0007669"/>
    <property type="project" value="InterPro"/>
</dbReference>
<dbReference type="EMBL" id="HF936032">
    <property type="protein sequence ID" value="CCX33168.1"/>
    <property type="molecule type" value="Genomic_DNA"/>
</dbReference>
<feature type="transmembrane region" description="Helical" evidence="10">
    <location>
        <begin position="715"/>
        <end position="737"/>
    </location>
</feature>
<dbReference type="GO" id="GO:0015031">
    <property type="term" value="P:protein transport"/>
    <property type="evidence" value="ECO:0007669"/>
    <property type="project" value="UniProtKB-KW"/>
</dbReference>
<evidence type="ECO:0000256" key="9">
    <source>
        <dbReference type="SAM" id="MobiDB-lite"/>
    </source>
</evidence>
<feature type="region of interest" description="Disordered" evidence="9">
    <location>
        <begin position="1"/>
        <end position="33"/>
    </location>
</feature>
<evidence type="ECO:0000256" key="7">
    <source>
        <dbReference type="ARBA" id="ARBA00022989"/>
    </source>
</evidence>
<sequence length="1040" mass="115179">MSVTSAAAAAAAASPGRSSDKKRRESRLLLLRDPSLLSRASRGEFIASSTSSSSARSPLALLSPSTIHKSLLSPRQKDDEQALELESRYTGDGDTGDPSRHRDTNGAVEIRDEHSYHCESYESPSTRPSVHEPRDSSRSDQPLHSTSQPRLRHIVKHWIKMASAHFPLLRSSPAAGTASYGALPVSYQGSGASSPVSDLPSDVDADAAPTHRARRRKSNAPKPGDPGAIKGGLNEASEGLEIPGIHESSSVSIDPSSPDDSSDEEDDNDSDPADNSPYPEVRASVLATDDESLSINTPRMWTLSLLFTLVGSSTNLFFSLRYPSISITPVIALLLAHPLGKMWDVAFPEKLDGEEGKEERWLGGIRRWLGQGRWNRKEHACVYISSNVSFGFAFATDVIVEQTHFYHQDPGIVYQILLTLSTQILGYTFAGLTRQWLVRPSSMIWPGTLMSTAMFTTLHGEENKPADGWKISRWRFFLIVFCAGFFWYFIPGLLMPALSYFNAITWFAPDNVVVSNLFGVRSGLGMLPITFDWAQISYIGSPLMTPAWAAANVVGGLVVVMWGVAPVLYYLNAFYSSYMPILSSSVFDNTGSTYDVSRILTPDFLFDESAYHRYSKVFMPITYVLSYGLQFAALTALVTHTAVWHGKDIIKQWRKVGSSGGEYQALPNGVGGSRGYTRRGKRRRDMTDAQWEELVSSDDVHARLMAKYPECPTSWYLLTFALMLSISIFLITHYPVFLPIPGLLLSLCICGVFFVPIGIVMAITNTQSSLFLICQLVCGWLYPGRPVANMLFVTYGYITSTQGLKFAADLKLGHYMKIPPRLLFGVQMVATVVGGLTQVGVLSWMFTNIRGICTEQAINGFTCPIARVHFNGSILWGVVGPQRFFGRGELYRPLIWAFLIGAIGPLLIWALWRHLGSHRNSILKSISLPVLFGSLSWIPPATGLNFSAWAIVCYIFNWRIRSSKKQWWGKYTMTLSAALDASLAFGVVVVFFGVVYPDWEWVGGLRWWGTEVFKQGCDWRGCSYRTLKKGETFGPPHGAW</sequence>
<dbReference type="NCBIfam" id="TIGR00728">
    <property type="entry name" value="OPT_sfam"/>
    <property type="match status" value="2"/>
</dbReference>
<dbReference type="PANTHER" id="PTHR22601">
    <property type="entry name" value="ISP4 LIKE PROTEIN"/>
    <property type="match status" value="1"/>
</dbReference>
<evidence type="ECO:0000256" key="1">
    <source>
        <dbReference type="ARBA" id="ARBA00004141"/>
    </source>
</evidence>
<feature type="transmembrane region" description="Helical" evidence="10">
    <location>
        <begin position="932"/>
        <end position="956"/>
    </location>
</feature>
<evidence type="ECO:0000313" key="12">
    <source>
        <dbReference type="Proteomes" id="UP000018144"/>
    </source>
</evidence>
<feature type="region of interest" description="Disordered" evidence="9">
    <location>
        <begin position="67"/>
        <end position="149"/>
    </location>
</feature>
<dbReference type="OrthoDB" id="9986677at2759"/>
<feature type="compositionally biased region" description="Basic and acidic residues" evidence="9">
    <location>
        <begin position="18"/>
        <end position="27"/>
    </location>
</feature>
<keyword evidence="5" id="KW-0571">Peptide transport</keyword>
<dbReference type="AlphaFoldDB" id="U4LMJ0"/>
<dbReference type="Proteomes" id="UP000018144">
    <property type="component" value="Unassembled WGS sequence"/>
</dbReference>
<name>U4LMJ0_PYROM</name>
<comment type="similarity">
    <text evidence="2">Belongs to the oligopeptide OPT transporter family.</text>
</comment>
<feature type="transmembrane region" description="Helical" evidence="10">
    <location>
        <begin position="621"/>
        <end position="644"/>
    </location>
</feature>
<keyword evidence="12" id="KW-1185">Reference proteome</keyword>
<evidence type="ECO:0000256" key="4">
    <source>
        <dbReference type="ARBA" id="ARBA00022692"/>
    </source>
</evidence>
<feature type="compositionally biased region" description="Low complexity" evidence="9">
    <location>
        <begin position="248"/>
        <end position="259"/>
    </location>
</feature>
<keyword evidence="7 10" id="KW-1133">Transmembrane helix</keyword>
<dbReference type="Pfam" id="PF03169">
    <property type="entry name" value="OPT"/>
    <property type="match status" value="1"/>
</dbReference>
<feature type="transmembrane region" description="Helical" evidence="10">
    <location>
        <begin position="818"/>
        <end position="842"/>
    </location>
</feature>
<evidence type="ECO:0000256" key="3">
    <source>
        <dbReference type="ARBA" id="ARBA00022448"/>
    </source>
</evidence>
<keyword evidence="8 10" id="KW-0472">Membrane</keyword>
<feature type="compositionally biased region" description="Low complexity" evidence="9">
    <location>
        <begin position="192"/>
        <end position="208"/>
    </location>
</feature>
<feature type="transmembrane region" description="Helical" evidence="10">
    <location>
        <begin position="476"/>
        <end position="501"/>
    </location>
</feature>
<evidence type="ECO:0000256" key="2">
    <source>
        <dbReference type="ARBA" id="ARBA00008807"/>
    </source>
</evidence>
<proteinExistence type="inferred from homology"/>
<feature type="compositionally biased region" description="Polar residues" evidence="9">
    <location>
        <begin position="139"/>
        <end position="149"/>
    </location>
</feature>
<dbReference type="NCBIfam" id="TIGR00727">
    <property type="entry name" value="ISP4_OPT"/>
    <property type="match status" value="1"/>
</dbReference>
<feature type="transmembrane region" description="Helical" evidence="10">
    <location>
        <begin position="743"/>
        <end position="763"/>
    </location>
</feature>
<evidence type="ECO:0000256" key="8">
    <source>
        <dbReference type="ARBA" id="ARBA00023136"/>
    </source>
</evidence>
<feature type="transmembrane region" description="Helical" evidence="10">
    <location>
        <begin position="977"/>
        <end position="996"/>
    </location>
</feature>
<evidence type="ECO:0000256" key="6">
    <source>
        <dbReference type="ARBA" id="ARBA00022927"/>
    </source>
</evidence>
<evidence type="ECO:0000256" key="10">
    <source>
        <dbReference type="SAM" id="Phobius"/>
    </source>
</evidence>
<comment type="subcellular location">
    <subcellularLocation>
        <location evidence="1">Membrane</location>
        <topology evidence="1">Multi-pass membrane protein</topology>
    </subcellularLocation>
</comment>
<dbReference type="InterPro" id="IPR004813">
    <property type="entry name" value="OPT"/>
</dbReference>
<feature type="transmembrane region" description="Helical" evidence="10">
    <location>
        <begin position="546"/>
        <end position="571"/>
    </location>
</feature>
<feature type="compositionally biased region" description="Basic and acidic residues" evidence="9">
    <location>
        <begin position="129"/>
        <end position="138"/>
    </location>
</feature>
<feature type="compositionally biased region" description="Low complexity" evidence="9">
    <location>
        <begin position="1"/>
        <end position="13"/>
    </location>
</feature>
<protein>
    <submittedName>
        <fullName evidence="11">Similar to Uncharacterized oligopeptide transporter C29B12.10c acc. no. O14031</fullName>
    </submittedName>
</protein>
<feature type="compositionally biased region" description="Acidic residues" evidence="9">
    <location>
        <begin position="260"/>
        <end position="272"/>
    </location>
</feature>
<gene>
    <name evidence="11" type="ORF">PCON_14208</name>
</gene>
<organism evidence="11 12">
    <name type="scientific">Pyronema omphalodes (strain CBS 100304)</name>
    <name type="common">Pyronema confluens</name>
    <dbReference type="NCBI Taxonomy" id="1076935"/>
    <lineage>
        <taxon>Eukaryota</taxon>
        <taxon>Fungi</taxon>
        <taxon>Dikarya</taxon>
        <taxon>Ascomycota</taxon>
        <taxon>Pezizomycotina</taxon>
        <taxon>Pezizomycetes</taxon>
        <taxon>Pezizales</taxon>
        <taxon>Pyronemataceae</taxon>
        <taxon>Pyronema</taxon>
    </lineage>
</organism>
<evidence type="ECO:0000313" key="11">
    <source>
        <dbReference type="EMBL" id="CCX33168.1"/>
    </source>
</evidence>
<feature type="region of interest" description="Disordered" evidence="9">
    <location>
        <begin position="188"/>
        <end position="279"/>
    </location>
</feature>
<keyword evidence="6" id="KW-0653">Protein transport</keyword>